<proteinExistence type="inferred from homology"/>
<keyword evidence="1 2" id="KW-0862">Zinc</keyword>
<dbReference type="EMBL" id="RDEX01000002">
    <property type="protein sequence ID" value="RLY92236.1"/>
    <property type="molecule type" value="Genomic_DNA"/>
</dbReference>
<comment type="function">
    <text evidence="2">A mycothiol (MSH, N-acetylcysteinyl-glucosaminyl-inositol) S-conjugate amidase, it recycles conjugated MSH to the N-acetyl cysteine conjugate (AcCys S-conjugate, a mercapturic acid) and the MSH precursor. Involved in MSH-dependent detoxification of a number of alkylating agents and antibiotics.</text>
</comment>
<dbReference type="Gene3D" id="3.40.50.10320">
    <property type="entry name" value="LmbE-like"/>
    <property type="match status" value="1"/>
</dbReference>
<comment type="subunit">
    <text evidence="2">Monomer.</text>
</comment>
<comment type="catalytic activity">
    <reaction evidence="2">
        <text>mycothiol S-conjugate + H2O = an N-acetyl-L-cysteine-S-conjugate + 1D-myo-inositol 2-amino-2-deoxy-alpha-D-glucopyranoside</text>
        <dbReference type="Rhea" id="RHEA:36543"/>
        <dbReference type="ChEBI" id="CHEBI:15377"/>
        <dbReference type="ChEBI" id="CHEBI:58718"/>
        <dbReference type="ChEBI" id="CHEBI:58886"/>
        <dbReference type="ChEBI" id="CHEBI:59633"/>
        <dbReference type="EC" id="3.5.1.115"/>
    </reaction>
</comment>
<comment type="cofactor">
    <cofactor evidence="2">
        <name>Zn(2+)</name>
        <dbReference type="ChEBI" id="CHEBI:29105"/>
    </cofactor>
    <text evidence="2">Binds 1 zinc ion per subunit.</text>
</comment>
<name>A0A3L9KZH5_9MICC</name>
<feature type="binding site" evidence="2">
    <location>
        <position position="18"/>
    </location>
    <ligand>
        <name>Zn(2+)</name>
        <dbReference type="ChEBI" id="CHEBI:29105"/>
    </ligand>
</feature>
<feature type="binding site" evidence="2">
    <location>
        <position position="15"/>
    </location>
    <ligand>
        <name>Zn(2+)</name>
        <dbReference type="ChEBI" id="CHEBI:29105"/>
    </ligand>
</feature>
<dbReference type="SUPFAM" id="SSF102588">
    <property type="entry name" value="LmbE-like"/>
    <property type="match status" value="1"/>
</dbReference>
<dbReference type="EC" id="3.5.1.115" evidence="2"/>
<evidence type="ECO:0000256" key="2">
    <source>
        <dbReference type="HAMAP-Rule" id="MF_01482"/>
    </source>
</evidence>
<protein>
    <recommendedName>
        <fullName evidence="2">Mycothiol S-conjugate amidase</fullName>
        <ecNumber evidence="2">3.5.1.115</ecNumber>
    </recommendedName>
</protein>
<gene>
    <name evidence="2 4" type="primary">mca</name>
    <name evidence="4" type="ORF">EAE32_08765</name>
</gene>
<dbReference type="Proteomes" id="UP000277871">
    <property type="component" value="Unassembled WGS sequence"/>
</dbReference>
<comment type="similarity">
    <text evidence="2">Belongs to the MshB deacetylase family. Mca subfamily.</text>
</comment>
<keyword evidence="2" id="KW-0479">Metal-binding</keyword>
<dbReference type="PANTHER" id="PTHR12993:SF11">
    <property type="entry name" value="N-ACETYLGLUCOSAMINYL-PHOSPHATIDYLINOSITOL DE-N-ACETYLASE"/>
    <property type="match status" value="1"/>
</dbReference>
<evidence type="ECO:0000256" key="3">
    <source>
        <dbReference type="SAM" id="MobiDB-lite"/>
    </source>
</evidence>
<dbReference type="InterPro" id="IPR003737">
    <property type="entry name" value="GlcNAc_PI_deacetylase-related"/>
</dbReference>
<dbReference type="GO" id="GO:0010126">
    <property type="term" value="P:mycothiol metabolic process"/>
    <property type="evidence" value="ECO:0007669"/>
    <property type="project" value="UniProtKB-UniRule"/>
</dbReference>
<dbReference type="GO" id="GO:0010127">
    <property type="term" value="P:mycothiol-dependent detoxification"/>
    <property type="evidence" value="ECO:0007669"/>
    <property type="project" value="UniProtKB-UniRule"/>
</dbReference>
<dbReference type="NCBIfam" id="TIGR03446">
    <property type="entry name" value="mycothiol_Mca"/>
    <property type="match status" value="1"/>
</dbReference>
<sequence length="310" mass="34352">MTDHSQLRLLAIHAHPDDESSKGAATMAHYARLGTRVMVATCTGGERGSILNAEMEGDVWAERDLPGLRRHEMAAAVEALGVEHRWIGFTDSGLPEGDPLPPLPWGCFALQPLERAAAPVVQLVREFRPHVILAYDENGGYPHPDHIQAHNVAMEAYRRAGDPEAYPGTGAPWAPLKLYYDRAFNPERFLALHEGLEERGMTSPYAERIAAMQESDPEGHRPPVPRHETTTRVQCADQFPARDRALSSHRTQVDPRGMFFAVSAETQAEIWPWEDYTLAEARVETSLPETDLFAGIRPEEPTAPTSSPGK</sequence>
<dbReference type="HAMAP" id="MF_01482">
    <property type="entry name" value="Mca"/>
    <property type="match status" value="1"/>
</dbReference>
<keyword evidence="2" id="KW-0378">Hydrolase</keyword>
<reference evidence="4 5" key="1">
    <citation type="submission" date="2018-10" db="EMBL/GenBank/DDBJ databases">
        <title>Kocuria tytonicola, new bacteria from the preen glands of American barn owls (Tyto furcata).</title>
        <authorList>
            <person name="Braun M.S."/>
            <person name="Wang E."/>
            <person name="Zimmermann S."/>
            <person name="Boutin S."/>
            <person name="Wagner H."/>
            <person name="Wink M."/>
        </authorList>
    </citation>
    <scope>NUCLEOTIDE SEQUENCE [LARGE SCALE GENOMIC DNA]</scope>
    <source>
        <strain evidence="4 5">473</strain>
    </source>
</reference>
<dbReference type="GO" id="GO:0008270">
    <property type="term" value="F:zinc ion binding"/>
    <property type="evidence" value="ECO:0007669"/>
    <property type="project" value="UniProtKB-UniRule"/>
</dbReference>
<dbReference type="GO" id="GO:0016811">
    <property type="term" value="F:hydrolase activity, acting on carbon-nitrogen (but not peptide) bonds, in linear amides"/>
    <property type="evidence" value="ECO:0007669"/>
    <property type="project" value="TreeGrafter"/>
</dbReference>
<dbReference type="Pfam" id="PF02585">
    <property type="entry name" value="PIG-L"/>
    <property type="match status" value="1"/>
</dbReference>
<evidence type="ECO:0000313" key="5">
    <source>
        <dbReference type="Proteomes" id="UP000277871"/>
    </source>
</evidence>
<dbReference type="PANTHER" id="PTHR12993">
    <property type="entry name" value="N-ACETYLGLUCOSAMINYL-PHOSPHATIDYLINOSITOL DE-N-ACETYLASE-RELATED"/>
    <property type="match status" value="1"/>
</dbReference>
<dbReference type="InterPro" id="IPR017811">
    <property type="entry name" value="Mca"/>
</dbReference>
<comment type="caution">
    <text evidence="4">The sequence shown here is derived from an EMBL/GenBank/DDBJ whole genome shotgun (WGS) entry which is preliminary data.</text>
</comment>
<dbReference type="RefSeq" id="WP_121864901.1">
    <property type="nucleotide sequence ID" value="NZ_RDEX01000002.1"/>
</dbReference>
<dbReference type="InterPro" id="IPR024078">
    <property type="entry name" value="LmbE-like_dom_sf"/>
</dbReference>
<keyword evidence="5" id="KW-1185">Reference proteome</keyword>
<feature type="binding site" evidence="2">
    <location>
        <position position="146"/>
    </location>
    <ligand>
        <name>Zn(2+)</name>
        <dbReference type="ChEBI" id="CHEBI:29105"/>
    </ligand>
</feature>
<evidence type="ECO:0000313" key="4">
    <source>
        <dbReference type="EMBL" id="RLY92236.1"/>
    </source>
</evidence>
<organism evidence="4 5">
    <name type="scientific">Kocuria tytonicola</name>
    <dbReference type="NCBI Taxonomy" id="2055946"/>
    <lineage>
        <taxon>Bacteria</taxon>
        <taxon>Bacillati</taxon>
        <taxon>Actinomycetota</taxon>
        <taxon>Actinomycetes</taxon>
        <taxon>Micrococcales</taxon>
        <taxon>Micrococcaceae</taxon>
        <taxon>Kocuria</taxon>
    </lineage>
</organism>
<evidence type="ECO:0000256" key="1">
    <source>
        <dbReference type="ARBA" id="ARBA00022833"/>
    </source>
</evidence>
<feature type="region of interest" description="Disordered" evidence="3">
    <location>
        <begin position="289"/>
        <end position="310"/>
    </location>
</feature>
<dbReference type="AlphaFoldDB" id="A0A3L9KZH5"/>
<accession>A0A3L9KZH5</accession>